<organism evidence="4 5">
    <name type="scientific">Taxus chinensis</name>
    <name type="common">Chinese yew</name>
    <name type="synonym">Taxus wallichiana var. chinensis</name>
    <dbReference type="NCBI Taxonomy" id="29808"/>
    <lineage>
        <taxon>Eukaryota</taxon>
        <taxon>Viridiplantae</taxon>
        <taxon>Streptophyta</taxon>
        <taxon>Embryophyta</taxon>
        <taxon>Tracheophyta</taxon>
        <taxon>Spermatophyta</taxon>
        <taxon>Pinopsida</taxon>
        <taxon>Pinidae</taxon>
        <taxon>Conifers II</taxon>
        <taxon>Cupressales</taxon>
        <taxon>Taxaceae</taxon>
        <taxon>Taxus</taxon>
    </lineage>
</organism>
<dbReference type="InterPro" id="IPR011009">
    <property type="entry name" value="Kinase-like_dom_sf"/>
</dbReference>
<comment type="caution">
    <text evidence="4">The sequence shown here is derived from an EMBL/GenBank/DDBJ whole genome shotgun (WGS) entry which is preliminary data.</text>
</comment>
<name>A0AA38C569_TAXCH</name>
<dbReference type="Gene3D" id="3.30.200.20">
    <property type="entry name" value="Phosphorylase Kinase, domain 1"/>
    <property type="match status" value="1"/>
</dbReference>
<evidence type="ECO:0000313" key="4">
    <source>
        <dbReference type="EMBL" id="KAH9290452.1"/>
    </source>
</evidence>
<dbReference type="GO" id="GO:0005524">
    <property type="term" value="F:ATP binding"/>
    <property type="evidence" value="ECO:0007669"/>
    <property type="project" value="InterPro"/>
</dbReference>
<dbReference type="InterPro" id="IPR000719">
    <property type="entry name" value="Prot_kinase_dom"/>
</dbReference>
<feature type="compositionally biased region" description="Polar residues" evidence="2">
    <location>
        <begin position="29"/>
        <end position="42"/>
    </location>
</feature>
<dbReference type="Gene3D" id="1.10.510.10">
    <property type="entry name" value="Transferase(Phosphotransferase) domain 1"/>
    <property type="match status" value="1"/>
</dbReference>
<reference evidence="4 5" key="1">
    <citation type="journal article" date="2021" name="Nat. Plants">
        <title>The Taxus genome provides insights into paclitaxel biosynthesis.</title>
        <authorList>
            <person name="Xiong X."/>
            <person name="Gou J."/>
            <person name="Liao Q."/>
            <person name="Li Y."/>
            <person name="Zhou Q."/>
            <person name="Bi G."/>
            <person name="Li C."/>
            <person name="Du R."/>
            <person name="Wang X."/>
            <person name="Sun T."/>
            <person name="Guo L."/>
            <person name="Liang H."/>
            <person name="Lu P."/>
            <person name="Wu Y."/>
            <person name="Zhang Z."/>
            <person name="Ro D.K."/>
            <person name="Shang Y."/>
            <person name="Huang S."/>
            <person name="Yan J."/>
        </authorList>
    </citation>
    <scope>NUCLEOTIDE SEQUENCE [LARGE SCALE GENOMIC DNA]</scope>
    <source>
        <strain evidence="4">Ta-2019</strain>
    </source>
</reference>
<dbReference type="GO" id="GO:0043539">
    <property type="term" value="F:protein serine/threonine kinase activator activity"/>
    <property type="evidence" value="ECO:0007669"/>
    <property type="project" value="InterPro"/>
</dbReference>
<accession>A0AA38C569</accession>
<dbReference type="Pfam" id="PF00069">
    <property type="entry name" value="Pkinase"/>
    <property type="match status" value="1"/>
</dbReference>
<dbReference type="PROSITE" id="PS50011">
    <property type="entry name" value="PROTEIN_KINASE_DOM"/>
    <property type="match status" value="1"/>
</dbReference>
<dbReference type="EMBL" id="JAHRHJ020003813">
    <property type="protein sequence ID" value="KAH9290452.1"/>
    <property type="molecule type" value="Genomic_DNA"/>
</dbReference>
<evidence type="ECO:0000259" key="3">
    <source>
        <dbReference type="PROSITE" id="PS50011"/>
    </source>
</evidence>
<dbReference type="AlphaFoldDB" id="A0AA38C569"/>
<dbReference type="PANTHER" id="PTHR48014">
    <property type="entry name" value="SERINE/THREONINE-PROTEIN KINASE FRAY2"/>
    <property type="match status" value="1"/>
</dbReference>
<dbReference type="InterPro" id="IPR047173">
    <property type="entry name" value="STRAD_A/B-like"/>
</dbReference>
<dbReference type="SUPFAM" id="SSF56112">
    <property type="entry name" value="Protein kinase-like (PK-like)"/>
    <property type="match status" value="1"/>
</dbReference>
<dbReference type="Proteomes" id="UP000824469">
    <property type="component" value="Unassembled WGS sequence"/>
</dbReference>
<dbReference type="SMART" id="SM00220">
    <property type="entry name" value="S_TKc"/>
    <property type="match status" value="1"/>
</dbReference>
<evidence type="ECO:0000313" key="5">
    <source>
        <dbReference type="Proteomes" id="UP000824469"/>
    </source>
</evidence>
<evidence type="ECO:0000256" key="2">
    <source>
        <dbReference type="SAM" id="MobiDB-lite"/>
    </source>
</evidence>
<proteinExistence type="inferred from homology"/>
<dbReference type="PANTHER" id="PTHR48014:SF7">
    <property type="entry name" value="SERINE_THREONINE-PROTEIN KINASE BLUS1"/>
    <property type="match status" value="1"/>
</dbReference>
<keyword evidence="5" id="KW-1185">Reference proteome</keyword>
<sequence length="352" mass="39335">MEGGKTSIRRKSLVGKAIEYLNYRKKGVESTTHAQTQANNAKQDPKEAESESATLQFPRESHEYQIIDEIYRGTNSIVYMCRCLTNGKSVAIKCLDLDNAKVLDHSEFKLVSHPNVLSPFCTFIAKDCLWQVMPFMAAGSLKNIVQTEFPDGLEEPIIATILKSVLIALVYIHEQGYIHRDVKLENIYLDSDGTVKLGAFESSLPVQDGYDFRADIWSFGITAIDLAHGCSPDQETIGKVERGFDEDRKFSLALKDMVGMCLVPDPRQRPCASLLLKHRFFQKHAESETPEYVVANLLDKLAAPLSQRIKKMRGETCREVLEAIGKLPVSRTFISGSASASATDNRLSLQKQ</sequence>
<dbReference type="InterPro" id="IPR008271">
    <property type="entry name" value="Ser/Thr_kinase_AS"/>
</dbReference>
<gene>
    <name evidence="4" type="ORF">KI387_034569</name>
</gene>
<feature type="region of interest" description="Disordered" evidence="2">
    <location>
        <begin position="29"/>
        <end position="55"/>
    </location>
</feature>
<dbReference type="GO" id="GO:0004672">
    <property type="term" value="F:protein kinase activity"/>
    <property type="evidence" value="ECO:0007669"/>
    <property type="project" value="InterPro"/>
</dbReference>
<feature type="domain" description="Protein kinase" evidence="3">
    <location>
        <begin position="64"/>
        <end position="281"/>
    </location>
</feature>
<evidence type="ECO:0000256" key="1">
    <source>
        <dbReference type="ARBA" id="ARBA00008874"/>
    </source>
</evidence>
<protein>
    <recommendedName>
        <fullName evidence="3">Protein kinase domain-containing protein</fullName>
    </recommendedName>
</protein>
<dbReference type="PROSITE" id="PS00108">
    <property type="entry name" value="PROTEIN_KINASE_ST"/>
    <property type="match status" value="1"/>
</dbReference>
<comment type="similarity">
    <text evidence="1">Belongs to the protein kinase superfamily. STE Ser/Thr protein kinase family. STE20 subfamily.</text>
</comment>